<keyword evidence="1 6" id="KW-0436">Ligase</keyword>
<dbReference type="OrthoDB" id="9770771at2"/>
<reference evidence="6 7" key="1">
    <citation type="submission" date="2018-08" db="EMBL/GenBank/DDBJ databases">
        <title>Isolation, diversity and antifungal activity of Actinobacteria from wheat.</title>
        <authorList>
            <person name="Han C."/>
        </authorList>
    </citation>
    <scope>NUCLEOTIDE SEQUENCE [LARGE SCALE GENOMIC DNA]</scope>
    <source>
        <strain evidence="6 7">NEAU-YY421</strain>
    </source>
</reference>
<dbReference type="GO" id="GO:0006281">
    <property type="term" value="P:DNA repair"/>
    <property type="evidence" value="ECO:0007669"/>
    <property type="project" value="UniProtKB-KW"/>
</dbReference>
<dbReference type="Proteomes" id="UP000263094">
    <property type="component" value="Unassembled WGS sequence"/>
</dbReference>
<dbReference type="InterPro" id="IPR012310">
    <property type="entry name" value="DNA_ligase_ATP-dep_cent"/>
</dbReference>
<dbReference type="GO" id="GO:0006260">
    <property type="term" value="P:DNA replication"/>
    <property type="evidence" value="ECO:0007669"/>
    <property type="project" value="UniProtKB-KW"/>
</dbReference>
<evidence type="ECO:0000313" key="7">
    <source>
        <dbReference type="Proteomes" id="UP000263094"/>
    </source>
</evidence>
<name>A0A372LXE3_9ACTN</name>
<dbReference type="PANTHER" id="PTHR47810">
    <property type="entry name" value="DNA LIGASE"/>
    <property type="match status" value="1"/>
</dbReference>
<dbReference type="GO" id="GO:0003910">
    <property type="term" value="F:DNA ligase (ATP) activity"/>
    <property type="evidence" value="ECO:0007669"/>
    <property type="project" value="InterPro"/>
</dbReference>
<dbReference type="GO" id="GO:0006310">
    <property type="term" value="P:DNA recombination"/>
    <property type="evidence" value="ECO:0007669"/>
    <property type="project" value="InterPro"/>
</dbReference>
<dbReference type="GO" id="GO:0005524">
    <property type="term" value="F:ATP binding"/>
    <property type="evidence" value="ECO:0007669"/>
    <property type="project" value="InterPro"/>
</dbReference>
<evidence type="ECO:0000256" key="3">
    <source>
        <dbReference type="ARBA" id="ARBA00022763"/>
    </source>
</evidence>
<evidence type="ECO:0000256" key="1">
    <source>
        <dbReference type="ARBA" id="ARBA00022598"/>
    </source>
</evidence>
<evidence type="ECO:0000259" key="5">
    <source>
        <dbReference type="Pfam" id="PF01068"/>
    </source>
</evidence>
<dbReference type="Pfam" id="PF01068">
    <property type="entry name" value="DNA_ligase_A_M"/>
    <property type="match status" value="1"/>
</dbReference>
<keyword evidence="3" id="KW-0227">DNA damage</keyword>
<dbReference type="PANTHER" id="PTHR47810:SF1">
    <property type="entry name" value="DNA LIGASE B"/>
    <property type="match status" value="1"/>
</dbReference>
<comment type="caution">
    <text evidence="6">The sequence shown here is derived from an EMBL/GenBank/DDBJ whole genome shotgun (WGS) entry which is preliminary data.</text>
</comment>
<organism evidence="6 7">
    <name type="scientific">Streptomyces triticagri</name>
    <dbReference type="NCBI Taxonomy" id="2293568"/>
    <lineage>
        <taxon>Bacteria</taxon>
        <taxon>Bacillati</taxon>
        <taxon>Actinomycetota</taxon>
        <taxon>Actinomycetes</taxon>
        <taxon>Kitasatosporales</taxon>
        <taxon>Streptomycetaceae</taxon>
        <taxon>Streptomyces</taxon>
    </lineage>
</organism>
<keyword evidence="2" id="KW-0235">DNA replication</keyword>
<dbReference type="SUPFAM" id="SSF56091">
    <property type="entry name" value="DNA ligase/mRNA capping enzyme, catalytic domain"/>
    <property type="match status" value="1"/>
</dbReference>
<feature type="domain" description="ATP-dependent DNA ligase family profile" evidence="5">
    <location>
        <begin position="20"/>
        <end position="186"/>
    </location>
</feature>
<dbReference type="EMBL" id="QUAK01000227">
    <property type="protein sequence ID" value="RFU82943.1"/>
    <property type="molecule type" value="Genomic_DNA"/>
</dbReference>
<evidence type="ECO:0000256" key="4">
    <source>
        <dbReference type="ARBA" id="ARBA00023204"/>
    </source>
</evidence>
<dbReference type="Gene3D" id="3.30.470.30">
    <property type="entry name" value="DNA ligase/mRNA capping enzyme"/>
    <property type="match status" value="1"/>
</dbReference>
<evidence type="ECO:0000256" key="2">
    <source>
        <dbReference type="ARBA" id="ARBA00022705"/>
    </source>
</evidence>
<dbReference type="InterPro" id="IPR050326">
    <property type="entry name" value="NAD_dep_DNA_ligaseB"/>
</dbReference>
<evidence type="ECO:0000313" key="6">
    <source>
        <dbReference type="EMBL" id="RFU82943.1"/>
    </source>
</evidence>
<sequence length="287" mass="30859">MRPRAVPSVPGPGGLPGGVQYSIKLDGFRAVAFRLESKVVLQSRSGRDLGPEFPEVTAALTEQLAPGAVLDGELCAYQDGRLAFHELLRSPAARERDGVPVYFIAFDALATPGRDLRALQLRERWERLGELLPPGVPGAQRVLATSSYETALTWYRDMRSVGVEGVVAKALDSPYSTAAAWAWQKVRHSDTREAAVVGFTGTAVRARALVVVLPGDDTPVLSSPLTPPVRARAQRLLPPPDGQGTINAVGLGDVPYLTVPSGVFVEVRQLATRHATVSVVRFREPGR</sequence>
<protein>
    <submittedName>
        <fullName evidence="6">DNA ligase</fullName>
    </submittedName>
</protein>
<dbReference type="AlphaFoldDB" id="A0A372LXE3"/>
<proteinExistence type="predicted"/>
<keyword evidence="7" id="KW-1185">Reference proteome</keyword>
<accession>A0A372LXE3</accession>
<gene>
    <name evidence="6" type="ORF">DY218_30345</name>
</gene>
<keyword evidence="4" id="KW-0234">DNA repair</keyword>